<evidence type="ECO:0000256" key="3">
    <source>
        <dbReference type="SAM" id="MobiDB-lite"/>
    </source>
</evidence>
<dbReference type="GO" id="GO:0003677">
    <property type="term" value="F:DNA binding"/>
    <property type="evidence" value="ECO:0007669"/>
    <property type="project" value="InterPro"/>
</dbReference>
<reference evidence="4 5" key="1">
    <citation type="submission" date="2019-05" db="EMBL/GenBank/DDBJ databases">
        <title>Nakamurella sp. N5BH11, whole genome shotgun sequence.</title>
        <authorList>
            <person name="Tuo L."/>
        </authorList>
    </citation>
    <scope>NUCLEOTIDE SEQUENCE [LARGE SCALE GENOMIC DNA]</scope>
    <source>
        <strain evidence="4 5">N5BH11</strain>
    </source>
</reference>
<dbReference type="EMBL" id="SZZH01000003">
    <property type="protein sequence ID" value="TKV58938.1"/>
    <property type="molecule type" value="Genomic_DNA"/>
</dbReference>
<evidence type="ECO:0000313" key="4">
    <source>
        <dbReference type="EMBL" id="TKV58938.1"/>
    </source>
</evidence>
<proteinExistence type="inferred from homology"/>
<dbReference type="Gene3D" id="2.30.30.110">
    <property type="match status" value="1"/>
</dbReference>
<comment type="similarity">
    <text evidence="1">Belongs to the PemK/MazF family.</text>
</comment>
<evidence type="ECO:0000256" key="2">
    <source>
        <dbReference type="ARBA" id="ARBA00022649"/>
    </source>
</evidence>
<name>A0A4U6QFS3_9ACTN</name>
<dbReference type="InterPro" id="IPR003477">
    <property type="entry name" value="PemK-like"/>
</dbReference>
<dbReference type="AlphaFoldDB" id="A0A4U6QFS3"/>
<organism evidence="4 5">
    <name type="scientific">Nakamurella flava</name>
    <dbReference type="NCBI Taxonomy" id="2576308"/>
    <lineage>
        <taxon>Bacteria</taxon>
        <taxon>Bacillati</taxon>
        <taxon>Actinomycetota</taxon>
        <taxon>Actinomycetes</taxon>
        <taxon>Nakamurellales</taxon>
        <taxon>Nakamurellaceae</taxon>
        <taxon>Nakamurella</taxon>
    </lineage>
</organism>
<keyword evidence="5" id="KW-1185">Reference proteome</keyword>
<dbReference type="SUPFAM" id="SSF50118">
    <property type="entry name" value="Cell growth inhibitor/plasmid maintenance toxic component"/>
    <property type="match status" value="1"/>
</dbReference>
<dbReference type="Proteomes" id="UP000306985">
    <property type="component" value="Unassembled WGS sequence"/>
</dbReference>
<keyword evidence="2" id="KW-1277">Toxin-antitoxin system</keyword>
<accession>A0A4U6QFS3</accession>
<dbReference type="OrthoDB" id="5184628at2"/>
<dbReference type="Pfam" id="PF02452">
    <property type="entry name" value="PemK_toxin"/>
    <property type="match status" value="1"/>
</dbReference>
<sequence>MSLLDRLGQFARSALQTVTALTPTKPAERRPAPSGARTPATPGRRPAPSAATGETESPGRSGPAATVEIDPRRIGAVRMSYNPVVDGDPDPGEVIWTWVPFEERDGRGKDRPVLVVAAEAKGTVLAVQLTSKDHGGERDFVPVGTGRWDSQGRPSWVNLDRVFRVHPGGMRREACALPGDRFVKVAVALQREYGWSAGK</sequence>
<comment type="caution">
    <text evidence="4">The sequence shown here is derived from an EMBL/GenBank/DDBJ whole genome shotgun (WGS) entry which is preliminary data.</text>
</comment>
<feature type="region of interest" description="Disordered" evidence="3">
    <location>
        <begin position="16"/>
        <end position="67"/>
    </location>
</feature>
<evidence type="ECO:0000256" key="1">
    <source>
        <dbReference type="ARBA" id="ARBA00007521"/>
    </source>
</evidence>
<feature type="compositionally biased region" description="Low complexity" evidence="3">
    <location>
        <begin position="35"/>
        <end position="53"/>
    </location>
</feature>
<gene>
    <name evidence="4" type="ORF">FDO65_15775</name>
</gene>
<dbReference type="InterPro" id="IPR011067">
    <property type="entry name" value="Plasmid_toxin/cell-grow_inhib"/>
</dbReference>
<protein>
    <submittedName>
        <fullName evidence="4">Type II toxin-antitoxin system PemK/MazF family toxin</fullName>
    </submittedName>
</protein>
<evidence type="ECO:0000313" key="5">
    <source>
        <dbReference type="Proteomes" id="UP000306985"/>
    </source>
</evidence>